<proteinExistence type="predicted"/>
<feature type="compositionally biased region" description="Polar residues" evidence="1">
    <location>
        <begin position="1"/>
        <end position="10"/>
    </location>
</feature>
<protein>
    <submittedName>
        <fullName evidence="2">Uncharacterized protein</fullName>
    </submittedName>
</protein>
<accession>A0A0E9UPU4</accession>
<dbReference type="EMBL" id="GBXM01040693">
    <property type="protein sequence ID" value="JAH67884.1"/>
    <property type="molecule type" value="Transcribed_RNA"/>
</dbReference>
<organism evidence="2">
    <name type="scientific">Anguilla anguilla</name>
    <name type="common">European freshwater eel</name>
    <name type="synonym">Muraena anguilla</name>
    <dbReference type="NCBI Taxonomy" id="7936"/>
    <lineage>
        <taxon>Eukaryota</taxon>
        <taxon>Metazoa</taxon>
        <taxon>Chordata</taxon>
        <taxon>Craniata</taxon>
        <taxon>Vertebrata</taxon>
        <taxon>Euteleostomi</taxon>
        <taxon>Actinopterygii</taxon>
        <taxon>Neopterygii</taxon>
        <taxon>Teleostei</taxon>
        <taxon>Anguilliformes</taxon>
        <taxon>Anguillidae</taxon>
        <taxon>Anguilla</taxon>
    </lineage>
</organism>
<sequence length="45" mass="4784">MLGFLSQGQFSKLGATETQKGEPLSPHSPSETPRAACYSGHLIHS</sequence>
<name>A0A0E9UPU4_ANGAN</name>
<evidence type="ECO:0000256" key="1">
    <source>
        <dbReference type="SAM" id="MobiDB-lite"/>
    </source>
</evidence>
<reference evidence="2" key="2">
    <citation type="journal article" date="2015" name="Fish Shellfish Immunol.">
        <title>Early steps in the European eel (Anguilla anguilla)-Vibrio vulnificus interaction in the gills: Role of the RtxA13 toxin.</title>
        <authorList>
            <person name="Callol A."/>
            <person name="Pajuelo D."/>
            <person name="Ebbesson L."/>
            <person name="Teles M."/>
            <person name="MacKenzie S."/>
            <person name="Amaro C."/>
        </authorList>
    </citation>
    <scope>NUCLEOTIDE SEQUENCE</scope>
</reference>
<evidence type="ECO:0000313" key="2">
    <source>
        <dbReference type="EMBL" id="JAH67884.1"/>
    </source>
</evidence>
<feature type="region of interest" description="Disordered" evidence="1">
    <location>
        <begin position="1"/>
        <end position="45"/>
    </location>
</feature>
<dbReference type="AlphaFoldDB" id="A0A0E9UPU4"/>
<reference evidence="2" key="1">
    <citation type="submission" date="2014-11" db="EMBL/GenBank/DDBJ databases">
        <authorList>
            <person name="Amaro Gonzalez C."/>
        </authorList>
    </citation>
    <scope>NUCLEOTIDE SEQUENCE</scope>
</reference>